<organism evidence="2 3">
    <name type="scientific">Tothia fuscella</name>
    <dbReference type="NCBI Taxonomy" id="1048955"/>
    <lineage>
        <taxon>Eukaryota</taxon>
        <taxon>Fungi</taxon>
        <taxon>Dikarya</taxon>
        <taxon>Ascomycota</taxon>
        <taxon>Pezizomycotina</taxon>
        <taxon>Dothideomycetes</taxon>
        <taxon>Pleosporomycetidae</taxon>
        <taxon>Venturiales</taxon>
        <taxon>Cylindrosympodiaceae</taxon>
        <taxon>Tothia</taxon>
    </lineage>
</organism>
<dbReference type="EMBL" id="MU007034">
    <property type="protein sequence ID" value="KAF2431118.1"/>
    <property type="molecule type" value="Genomic_DNA"/>
</dbReference>
<reference evidence="2" key="1">
    <citation type="journal article" date="2020" name="Stud. Mycol.">
        <title>101 Dothideomycetes genomes: a test case for predicting lifestyles and emergence of pathogens.</title>
        <authorList>
            <person name="Haridas S."/>
            <person name="Albert R."/>
            <person name="Binder M."/>
            <person name="Bloem J."/>
            <person name="Labutti K."/>
            <person name="Salamov A."/>
            <person name="Andreopoulos B."/>
            <person name="Baker S."/>
            <person name="Barry K."/>
            <person name="Bills G."/>
            <person name="Bluhm B."/>
            <person name="Cannon C."/>
            <person name="Castanera R."/>
            <person name="Culley D."/>
            <person name="Daum C."/>
            <person name="Ezra D."/>
            <person name="Gonzalez J."/>
            <person name="Henrissat B."/>
            <person name="Kuo A."/>
            <person name="Liang C."/>
            <person name="Lipzen A."/>
            <person name="Lutzoni F."/>
            <person name="Magnuson J."/>
            <person name="Mondo S."/>
            <person name="Nolan M."/>
            <person name="Ohm R."/>
            <person name="Pangilinan J."/>
            <person name="Park H.-J."/>
            <person name="Ramirez L."/>
            <person name="Alfaro M."/>
            <person name="Sun H."/>
            <person name="Tritt A."/>
            <person name="Yoshinaga Y."/>
            <person name="Zwiers L.-H."/>
            <person name="Turgeon B."/>
            <person name="Goodwin S."/>
            <person name="Spatafora J."/>
            <person name="Crous P."/>
            <person name="Grigoriev I."/>
        </authorList>
    </citation>
    <scope>NUCLEOTIDE SEQUENCE</scope>
    <source>
        <strain evidence="2">CBS 130266</strain>
    </source>
</reference>
<comment type="caution">
    <text evidence="2">The sequence shown here is derived from an EMBL/GenBank/DDBJ whole genome shotgun (WGS) entry which is preliminary data.</text>
</comment>
<feature type="transmembrane region" description="Helical" evidence="1">
    <location>
        <begin position="46"/>
        <end position="66"/>
    </location>
</feature>
<name>A0A9P4NTI6_9PEZI</name>
<keyword evidence="1" id="KW-0812">Transmembrane</keyword>
<accession>A0A9P4NTI6</accession>
<dbReference type="Proteomes" id="UP000800235">
    <property type="component" value="Unassembled WGS sequence"/>
</dbReference>
<evidence type="ECO:0000313" key="2">
    <source>
        <dbReference type="EMBL" id="KAF2431118.1"/>
    </source>
</evidence>
<keyword evidence="3" id="KW-1185">Reference proteome</keyword>
<evidence type="ECO:0000256" key="1">
    <source>
        <dbReference type="SAM" id="Phobius"/>
    </source>
</evidence>
<keyword evidence="1" id="KW-1133">Transmembrane helix</keyword>
<proteinExistence type="predicted"/>
<keyword evidence="1" id="KW-0472">Membrane</keyword>
<sequence length="123" mass="14420">MHDPMPLGHKIKLKKLESAAKRDLRTITVLIYLSFSLAVFERQTVFIGIVVMLLAMVHIPRVKLLFTYTPMPSEQSPPPSIRLPSKRSQGQRNRLIKKVNSYVHRICTFWYQRFVLYNLKPIQ</sequence>
<gene>
    <name evidence="2" type="ORF">EJ08DRAFT_199513</name>
</gene>
<protein>
    <submittedName>
        <fullName evidence="2">Uncharacterized protein</fullName>
    </submittedName>
</protein>
<evidence type="ECO:0000313" key="3">
    <source>
        <dbReference type="Proteomes" id="UP000800235"/>
    </source>
</evidence>
<dbReference type="AlphaFoldDB" id="A0A9P4NTI6"/>